<evidence type="ECO:0000256" key="4">
    <source>
        <dbReference type="ARBA" id="ARBA00023163"/>
    </source>
</evidence>
<evidence type="ECO:0000259" key="5">
    <source>
        <dbReference type="PROSITE" id="PS50931"/>
    </source>
</evidence>
<reference evidence="6 7" key="1">
    <citation type="submission" date="2018-06" db="EMBL/GenBank/DDBJ databases">
        <authorList>
            <consortium name="Pathogen Informatics"/>
            <person name="Doyle S."/>
        </authorList>
    </citation>
    <scope>NUCLEOTIDE SEQUENCE [LARGE SCALE GENOMIC DNA]</scope>
    <source>
        <strain evidence="6 7">NCTC10801</strain>
    </source>
</reference>
<dbReference type="SUPFAM" id="SSF46785">
    <property type="entry name" value="Winged helix' DNA-binding domain"/>
    <property type="match status" value="1"/>
</dbReference>
<dbReference type="InterPro" id="IPR058163">
    <property type="entry name" value="LysR-type_TF_proteobact-type"/>
</dbReference>
<protein>
    <submittedName>
        <fullName evidence="6">LysR family transcriptional regulator</fullName>
    </submittedName>
</protein>
<dbReference type="PANTHER" id="PTHR30537">
    <property type="entry name" value="HTH-TYPE TRANSCRIPTIONAL REGULATOR"/>
    <property type="match status" value="1"/>
</dbReference>
<dbReference type="Pfam" id="PF03466">
    <property type="entry name" value="LysR_substrate"/>
    <property type="match status" value="1"/>
</dbReference>
<evidence type="ECO:0000256" key="3">
    <source>
        <dbReference type="ARBA" id="ARBA00023125"/>
    </source>
</evidence>
<proteinExistence type="inferred from homology"/>
<dbReference type="PROSITE" id="PS50931">
    <property type="entry name" value="HTH_LYSR"/>
    <property type="match status" value="1"/>
</dbReference>
<organism evidence="6 7">
    <name type="scientific">[Actinobacillus] rossii</name>
    <dbReference type="NCBI Taxonomy" id="123820"/>
    <lineage>
        <taxon>Bacteria</taxon>
        <taxon>Pseudomonadati</taxon>
        <taxon>Pseudomonadota</taxon>
        <taxon>Gammaproteobacteria</taxon>
        <taxon>Pasteurellales</taxon>
        <taxon>Pasteurellaceae</taxon>
    </lineage>
</organism>
<dbReference type="GO" id="GO:0003700">
    <property type="term" value="F:DNA-binding transcription factor activity"/>
    <property type="evidence" value="ECO:0007669"/>
    <property type="project" value="InterPro"/>
</dbReference>
<dbReference type="Proteomes" id="UP000254649">
    <property type="component" value="Unassembled WGS sequence"/>
</dbReference>
<dbReference type="InterPro" id="IPR036390">
    <property type="entry name" value="WH_DNA-bd_sf"/>
</dbReference>
<dbReference type="CDD" id="cd08422">
    <property type="entry name" value="PBP2_CrgA_like"/>
    <property type="match status" value="1"/>
</dbReference>
<dbReference type="GO" id="GO:0006351">
    <property type="term" value="P:DNA-templated transcription"/>
    <property type="evidence" value="ECO:0007669"/>
    <property type="project" value="TreeGrafter"/>
</dbReference>
<evidence type="ECO:0000256" key="2">
    <source>
        <dbReference type="ARBA" id="ARBA00023015"/>
    </source>
</evidence>
<keyword evidence="2" id="KW-0805">Transcription regulation</keyword>
<dbReference type="FunFam" id="1.10.10.10:FF:000001">
    <property type="entry name" value="LysR family transcriptional regulator"/>
    <property type="match status" value="1"/>
</dbReference>
<dbReference type="InterPro" id="IPR036388">
    <property type="entry name" value="WH-like_DNA-bd_sf"/>
</dbReference>
<dbReference type="SUPFAM" id="SSF53850">
    <property type="entry name" value="Periplasmic binding protein-like II"/>
    <property type="match status" value="1"/>
</dbReference>
<dbReference type="InterPro" id="IPR005119">
    <property type="entry name" value="LysR_subst-bd"/>
</dbReference>
<dbReference type="Pfam" id="PF00126">
    <property type="entry name" value="HTH_1"/>
    <property type="match status" value="1"/>
</dbReference>
<dbReference type="Gene3D" id="1.10.10.10">
    <property type="entry name" value="Winged helix-like DNA-binding domain superfamily/Winged helix DNA-binding domain"/>
    <property type="match status" value="1"/>
</dbReference>
<keyword evidence="4" id="KW-0804">Transcription</keyword>
<dbReference type="GO" id="GO:0043565">
    <property type="term" value="F:sequence-specific DNA binding"/>
    <property type="evidence" value="ECO:0007669"/>
    <property type="project" value="TreeGrafter"/>
</dbReference>
<gene>
    <name evidence="6" type="primary">dmlR_3</name>
    <name evidence="6" type="ORF">NCTC10801_01649</name>
</gene>
<comment type="similarity">
    <text evidence="1">Belongs to the LysR transcriptional regulatory family.</text>
</comment>
<dbReference type="AlphaFoldDB" id="A0A380TWB1"/>
<dbReference type="EMBL" id="UFRQ01000003">
    <property type="protein sequence ID" value="SUT92280.1"/>
    <property type="molecule type" value="Genomic_DNA"/>
</dbReference>
<name>A0A380TWB1_9PAST</name>
<feature type="domain" description="HTH lysR-type" evidence="5">
    <location>
        <begin position="1"/>
        <end position="58"/>
    </location>
</feature>
<keyword evidence="7" id="KW-1185">Reference proteome</keyword>
<evidence type="ECO:0000313" key="7">
    <source>
        <dbReference type="Proteomes" id="UP000254649"/>
    </source>
</evidence>
<dbReference type="PANTHER" id="PTHR30537:SF68">
    <property type="entry name" value="TRANSCRIPTIONAL REGULATOR-RELATED"/>
    <property type="match status" value="1"/>
</dbReference>
<sequence length="371" mass="42275">MNLNALSLFVSVVQDGSLSKASERLNVPISTISRQITELEKSLNIQLFDRKKSGVKPTMAGQKLYEQVYQNIDNLLQVEKAFSEHQEISGTLRISTFTGLEEVWAWLDEFGAKYPKVSIHCQVTDRVWDLVEDNIDFTFRTGDLHTDNAVARLVLTAKVKCVAHPHLLAQYGTPTTPDDLVRFPCVGFAKAQQKHLSIQLENKTLHLPYVFASNDVYAIAYFIQQGRGVGYLSENIANRLIEEYGLVEVLHDYPMRTYPVHLLYLKHRYPSSVMRAFLDFVMEKVGCLDESLAGGVVRHNGRIQTTFCNLLYAEQLGFEEVTHFNKCSRNANKAPKKTFEKPIWRNNKKRSVVLRLKLPTIKVGELDLNII</sequence>
<evidence type="ECO:0000256" key="1">
    <source>
        <dbReference type="ARBA" id="ARBA00009437"/>
    </source>
</evidence>
<keyword evidence="3" id="KW-0238">DNA-binding</keyword>
<accession>A0A380TWB1</accession>
<dbReference type="Gene3D" id="3.40.190.290">
    <property type="match status" value="1"/>
</dbReference>
<dbReference type="InterPro" id="IPR000847">
    <property type="entry name" value="LysR_HTH_N"/>
</dbReference>
<evidence type="ECO:0000313" key="6">
    <source>
        <dbReference type="EMBL" id="SUT92280.1"/>
    </source>
</evidence>